<evidence type="ECO:0000313" key="3">
    <source>
        <dbReference type="EMBL" id="CAE8723381.1"/>
    </source>
</evidence>
<keyword evidence="4" id="KW-1185">Reference proteome</keyword>
<evidence type="ECO:0000313" key="2">
    <source>
        <dbReference type="EMBL" id="CAE8599053.1"/>
    </source>
</evidence>
<dbReference type="Proteomes" id="UP000626109">
    <property type="component" value="Unassembled WGS sequence"/>
</dbReference>
<feature type="compositionally biased region" description="Basic and acidic residues" evidence="1">
    <location>
        <begin position="167"/>
        <end position="181"/>
    </location>
</feature>
<evidence type="ECO:0000313" key="4">
    <source>
        <dbReference type="Proteomes" id="UP000654075"/>
    </source>
</evidence>
<feature type="region of interest" description="Disordered" evidence="1">
    <location>
        <begin position="167"/>
        <end position="188"/>
    </location>
</feature>
<dbReference type="OrthoDB" id="429527at2759"/>
<gene>
    <name evidence="2" type="ORF">PGLA1383_LOCUS17429</name>
    <name evidence="3" type="ORF">PGLA2088_LOCUS43098</name>
</gene>
<name>A0A813EI72_POLGL</name>
<accession>A0A813EI72</accession>
<sequence length="468" mass="51558">MNRSGAQNVIERSAFSHNSLEDVFGEPLTSLEEDRQDNLQEILRVSGKYARCISSAARRQKEQIANEQLPVSCESLEKVVSKRAWTQKRWADEEDDEDISDLLTRAMPLSKQPLAKLNLATALGRGTSGGPVESLSWDPIGLAKVQMEASNALARIWAKFKIDSVEKSKPKGENNGKHFEKQSWSTTASDDFPSFSHCDQFEESDCDENESPLDNLDTPYAPRMPSNAGVPQPVAVSNMAPVACPTHFMMPVSMMPGQFVGVPLLQPPLRCFSPSPNFAPHYPVRPYLQPNRFHLSSASMGFLSDQDSTFTKTSRFNRLSVLSENQVHHGGVIRHSVRFTSGELSNADGVGFILSSDLPCTKNIQKIVSVFASRTGRICIRAYSQVKRCDISVKPLELGDLLEVVTDLDQYTIEFTVWPASGSGASTVKVGYGQMLLALRRNGRRIRQACGYLAVVVKNPGVSVTMGS</sequence>
<organism evidence="2 4">
    <name type="scientific">Polarella glacialis</name>
    <name type="common">Dinoflagellate</name>
    <dbReference type="NCBI Taxonomy" id="89957"/>
    <lineage>
        <taxon>Eukaryota</taxon>
        <taxon>Sar</taxon>
        <taxon>Alveolata</taxon>
        <taxon>Dinophyceae</taxon>
        <taxon>Suessiales</taxon>
        <taxon>Suessiaceae</taxon>
        <taxon>Polarella</taxon>
    </lineage>
</organism>
<dbReference type="AlphaFoldDB" id="A0A813EI72"/>
<evidence type="ECO:0000256" key="1">
    <source>
        <dbReference type="SAM" id="MobiDB-lite"/>
    </source>
</evidence>
<dbReference type="EMBL" id="CAJNNW010034642">
    <property type="protein sequence ID" value="CAE8723381.1"/>
    <property type="molecule type" value="Genomic_DNA"/>
</dbReference>
<comment type="caution">
    <text evidence="2">The sequence shown here is derived from an EMBL/GenBank/DDBJ whole genome shotgun (WGS) entry which is preliminary data.</text>
</comment>
<proteinExistence type="predicted"/>
<protein>
    <submittedName>
        <fullName evidence="2">Uncharacterized protein</fullName>
    </submittedName>
</protein>
<dbReference type="EMBL" id="CAJNNV010010810">
    <property type="protein sequence ID" value="CAE8599053.1"/>
    <property type="molecule type" value="Genomic_DNA"/>
</dbReference>
<reference evidence="2" key="1">
    <citation type="submission" date="2021-02" db="EMBL/GenBank/DDBJ databases">
        <authorList>
            <person name="Dougan E. K."/>
            <person name="Rhodes N."/>
            <person name="Thang M."/>
            <person name="Chan C."/>
        </authorList>
    </citation>
    <scope>NUCLEOTIDE SEQUENCE</scope>
</reference>
<dbReference type="Proteomes" id="UP000654075">
    <property type="component" value="Unassembled WGS sequence"/>
</dbReference>